<dbReference type="GO" id="GO:0032259">
    <property type="term" value="P:methylation"/>
    <property type="evidence" value="ECO:0007669"/>
    <property type="project" value="UniProtKB-KW"/>
</dbReference>
<dbReference type="SUPFAM" id="SSF53335">
    <property type="entry name" value="S-adenosyl-L-methionine-dependent methyltransferases"/>
    <property type="match status" value="1"/>
</dbReference>
<dbReference type="EMBL" id="JAEVFJ010000061">
    <property type="protein sequence ID" value="KAH8077897.1"/>
    <property type="molecule type" value="Genomic_DNA"/>
</dbReference>
<dbReference type="AlphaFoldDB" id="A0A8K0XJZ8"/>
<comment type="caution">
    <text evidence="1">The sequence shown here is derived from an EMBL/GenBank/DDBJ whole genome shotgun (WGS) entry which is preliminary data.</text>
</comment>
<dbReference type="OrthoDB" id="273771at2759"/>
<dbReference type="PANTHER" id="PTHR14614">
    <property type="entry name" value="HEPATOCELLULAR CARCINOMA-ASSOCIATED ANTIGEN"/>
    <property type="match status" value="1"/>
</dbReference>
<keyword evidence="1" id="KW-0808">Transferase</keyword>
<reference evidence="1" key="1">
    <citation type="journal article" date="2021" name="New Phytol.">
        <title>Evolutionary innovations through gain and loss of genes in the ectomycorrhizal Boletales.</title>
        <authorList>
            <person name="Wu G."/>
            <person name="Miyauchi S."/>
            <person name="Morin E."/>
            <person name="Kuo A."/>
            <person name="Drula E."/>
            <person name="Varga T."/>
            <person name="Kohler A."/>
            <person name="Feng B."/>
            <person name="Cao Y."/>
            <person name="Lipzen A."/>
            <person name="Daum C."/>
            <person name="Hundley H."/>
            <person name="Pangilinan J."/>
            <person name="Johnson J."/>
            <person name="Barry K."/>
            <person name="LaButti K."/>
            <person name="Ng V."/>
            <person name="Ahrendt S."/>
            <person name="Min B."/>
            <person name="Choi I.G."/>
            <person name="Park H."/>
            <person name="Plett J.M."/>
            <person name="Magnuson J."/>
            <person name="Spatafora J.W."/>
            <person name="Nagy L.G."/>
            <person name="Henrissat B."/>
            <person name="Grigoriev I.V."/>
            <person name="Yang Z.L."/>
            <person name="Xu J."/>
            <person name="Martin F.M."/>
        </authorList>
    </citation>
    <scope>NUCLEOTIDE SEQUENCE</scope>
    <source>
        <strain evidence="1">KKN 215</strain>
    </source>
</reference>
<dbReference type="Proteomes" id="UP000813824">
    <property type="component" value="Unassembled WGS sequence"/>
</dbReference>
<gene>
    <name evidence="1" type="ORF">BXZ70DRAFT_693472</name>
</gene>
<sequence>MTLEVADFFADSLQSLYDYTPITLASSGSIFTYTPPSLGISDLSTHQPIDAKSIPSQHVITLKTPETQANNWSLHASSIWASSIYLADHLIDLRIPDLLASARDHPDYGSTPPLRVLELGAGAGLPSIQIAASYAPEDVQVTVSDYPDPDLIRTLKENVSLNEVTRNCRVVPYAWGTDPTPLLSPNGEGFDLILAADTLWNSDFHPGLLQTLSNTLRRASHARVQLVAGLHTGRYTLQRFLDLLPKYGLVAEVLEERGVGNNDGERRGWDLGRAEGEDERERRRWVLWITLRWDRV</sequence>
<dbReference type="Gene3D" id="3.40.50.150">
    <property type="entry name" value="Vaccinia Virus protein VP39"/>
    <property type="match status" value="1"/>
</dbReference>
<evidence type="ECO:0000313" key="1">
    <source>
        <dbReference type="EMBL" id="KAH8077897.1"/>
    </source>
</evidence>
<evidence type="ECO:0000313" key="2">
    <source>
        <dbReference type="Proteomes" id="UP000813824"/>
    </source>
</evidence>
<protein>
    <submittedName>
        <fullName evidence="1">Methyltransferase-domain-containing protein</fullName>
    </submittedName>
</protein>
<organism evidence="1 2">
    <name type="scientific">Cristinia sonorae</name>
    <dbReference type="NCBI Taxonomy" id="1940300"/>
    <lineage>
        <taxon>Eukaryota</taxon>
        <taxon>Fungi</taxon>
        <taxon>Dikarya</taxon>
        <taxon>Basidiomycota</taxon>
        <taxon>Agaricomycotina</taxon>
        <taxon>Agaricomycetes</taxon>
        <taxon>Agaricomycetidae</taxon>
        <taxon>Agaricales</taxon>
        <taxon>Pleurotineae</taxon>
        <taxon>Stephanosporaceae</taxon>
        <taxon>Cristinia</taxon>
    </lineage>
</organism>
<keyword evidence="1" id="KW-0489">Methyltransferase</keyword>
<proteinExistence type="predicted"/>
<dbReference type="InterPro" id="IPR029063">
    <property type="entry name" value="SAM-dependent_MTases_sf"/>
</dbReference>
<dbReference type="Pfam" id="PF10294">
    <property type="entry name" value="Methyltransf_16"/>
    <property type="match status" value="1"/>
</dbReference>
<dbReference type="InterPro" id="IPR019410">
    <property type="entry name" value="Methyltransf_16"/>
</dbReference>
<name>A0A8K0XJZ8_9AGAR</name>
<dbReference type="GO" id="GO:0008757">
    <property type="term" value="F:S-adenosylmethionine-dependent methyltransferase activity"/>
    <property type="evidence" value="ECO:0007669"/>
    <property type="project" value="UniProtKB-ARBA"/>
</dbReference>
<keyword evidence="2" id="KW-1185">Reference proteome</keyword>
<dbReference type="CDD" id="cd02440">
    <property type="entry name" value="AdoMet_MTases"/>
    <property type="match status" value="1"/>
</dbReference>
<accession>A0A8K0XJZ8</accession>